<protein>
    <submittedName>
        <fullName evidence="3">VTT domain-containing protein</fullName>
    </submittedName>
</protein>
<comment type="caution">
    <text evidence="3">The sequence shown here is derived from an EMBL/GenBank/DDBJ whole genome shotgun (WGS) entry which is preliminary data.</text>
</comment>
<keyword evidence="1" id="KW-0472">Membrane</keyword>
<feature type="transmembrane region" description="Helical" evidence="1">
    <location>
        <begin position="182"/>
        <end position="204"/>
    </location>
</feature>
<evidence type="ECO:0000313" key="4">
    <source>
        <dbReference type="Proteomes" id="UP001176429"/>
    </source>
</evidence>
<dbReference type="RefSeq" id="WP_305006077.1">
    <property type="nucleotide sequence ID" value="NZ_JAUQSY010000005.1"/>
</dbReference>
<dbReference type="InterPro" id="IPR032816">
    <property type="entry name" value="VTT_dom"/>
</dbReference>
<evidence type="ECO:0000313" key="3">
    <source>
        <dbReference type="EMBL" id="MDO7874761.1"/>
    </source>
</evidence>
<proteinExistence type="predicted"/>
<feature type="transmembrane region" description="Helical" evidence="1">
    <location>
        <begin position="155"/>
        <end position="176"/>
    </location>
</feature>
<feature type="transmembrane region" description="Helical" evidence="1">
    <location>
        <begin position="74"/>
        <end position="95"/>
    </location>
</feature>
<sequence length="212" mass="21913">MKTLLIQVILLSAGVLLTFLLLPGLEATALRLLKAGAGRPGWYAAVSFAVLASDILLPVPSSIVMFLNGATLGIAGGALLSLAAGLMGSALGYGLGAGSARLTRRTAQAAATGAAGRLMRRHGPVLLVATRGIPMLAESLSLLAGHYRVGFWRSLLLSGLGYLPLSILYAVCGAQARSPDQFLPAFGLSLLLSGACFLLGRYFLRPRLASQP</sequence>
<dbReference type="PANTHER" id="PTHR42709">
    <property type="entry name" value="ALKALINE PHOSPHATASE LIKE PROTEIN"/>
    <property type="match status" value="1"/>
</dbReference>
<evidence type="ECO:0000256" key="1">
    <source>
        <dbReference type="SAM" id="Phobius"/>
    </source>
</evidence>
<accession>A0ABT9B914</accession>
<gene>
    <name evidence="3" type="ORF">Q5H93_08455</name>
</gene>
<keyword evidence="4" id="KW-1185">Reference proteome</keyword>
<evidence type="ECO:0000259" key="2">
    <source>
        <dbReference type="Pfam" id="PF09335"/>
    </source>
</evidence>
<dbReference type="EMBL" id="JAUQSY010000005">
    <property type="protein sequence ID" value="MDO7874761.1"/>
    <property type="molecule type" value="Genomic_DNA"/>
</dbReference>
<dbReference type="Pfam" id="PF09335">
    <property type="entry name" value="VTT_dom"/>
    <property type="match status" value="1"/>
</dbReference>
<name>A0ABT9B914_9BACT</name>
<organism evidence="3 4">
    <name type="scientific">Hymenobacter aranciens</name>
    <dbReference type="NCBI Taxonomy" id="3063996"/>
    <lineage>
        <taxon>Bacteria</taxon>
        <taxon>Pseudomonadati</taxon>
        <taxon>Bacteroidota</taxon>
        <taxon>Cytophagia</taxon>
        <taxon>Cytophagales</taxon>
        <taxon>Hymenobacteraceae</taxon>
        <taxon>Hymenobacter</taxon>
    </lineage>
</organism>
<feature type="transmembrane region" description="Helical" evidence="1">
    <location>
        <begin position="43"/>
        <end position="67"/>
    </location>
</feature>
<reference evidence="3" key="1">
    <citation type="submission" date="2023-07" db="EMBL/GenBank/DDBJ databases">
        <authorList>
            <person name="Kim M.K."/>
        </authorList>
    </citation>
    <scope>NUCLEOTIDE SEQUENCE</scope>
    <source>
        <strain evidence="3">ASUV-10-1</strain>
    </source>
</reference>
<keyword evidence="1" id="KW-0812">Transmembrane</keyword>
<keyword evidence="1" id="KW-1133">Transmembrane helix</keyword>
<feature type="domain" description="VTT" evidence="2">
    <location>
        <begin position="59"/>
        <end position="175"/>
    </location>
</feature>
<dbReference type="InterPro" id="IPR051311">
    <property type="entry name" value="DedA_domain"/>
</dbReference>
<dbReference type="Proteomes" id="UP001176429">
    <property type="component" value="Unassembled WGS sequence"/>
</dbReference>